<accession>A0A0C3LFZ5</accession>
<dbReference type="Proteomes" id="UP000054248">
    <property type="component" value="Unassembled WGS sequence"/>
</dbReference>
<evidence type="ECO:0000259" key="2">
    <source>
        <dbReference type="PROSITE" id="PS50181"/>
    </source>
</evidence>
<evidence type="ECO:0000256" key="1">
    <source>
        <dbReference type="SAM" id="MobiDB-lite"/>
    </source>
</evidence>
<dbReference type="SUPFAM" id="SSF81383">
    <property type="entry name" value="F-box domain"/>
    <property type="match status" value="1"/>
</dbReference>
<dbReference type="PROSITE" id="PS50181">
    <property type="entry name" value="FBOX"/>
    <property type="match status" value="1"/>
</dbReference>
<name>A0A0C3LFZ5_9AGAM</name>
<sequence>MPGHSAGNSGSHNKKQKWPSNGPSPAKRTRGLANTPEDPRPRNRVWLGESSRPKEKLPGKTNYLFKLPMELHLQILKCLHGEDILSLRETSLKFYGVLQDPSSARFWDVIREDSGIILVENRPPLPTLDEIQLAKYVLQSHWMQGSGSLPSMGNGI</sequence>
<reference evidence="3 4" key="1">
    <citation type="submission" date="2014-04" db="EMBL/GenBank/DDBJ databases">
        <authorList>
            <consortium name="DOE Joint Genome Institute"/>
            <person name="Kuo A."/>
            <person name="Girlanda M."/>
            <person name="Perotto S."/>
            <person name="Kohler A."/>
            <person name="Nagy L.G."/>
            <person name="Floudas D."/>
            <person name="Copeland A."/>
            <person name="Barry K.W."/>
            <person name="Cichocki N."/>
            <person name="Veneault-Fourrey C."/>
            <person name="LaButti K."/>
            <person name="Lindquist E.A."/>
            <person name="Lipzen A."/>
            <person name="Lundell T."/>
            <person name="Morin E."/>
            <person name="Murat C."/>
            <person name="Sun H."/>
            <person name="Tunlid A."/>
            <person name="Henrissat B."/>
            <person name="Grigoriev I.V."/>
            <person name="Hibbett D.S."/>
            <person name="Martin F."/>
            <person name="Nordberg H.P."/>
            <person name="Cantor M.N."/>
            <person name="Hua S.X."/>
        </authorList>
    </citation>
    <scope>NUCLEOTIDE SEQUENCE [LARGE SCALE GENOMIC DNA]</scope>
    <source>
        <strain evidence="3 4">MUT 4182</strain>
    </source>
</reference>
<feature type="compositionally biased region" description="Polar residues" evidence="1">
    <location>
        <begin position="1"/>
        <end position="11"/>
    </location>
</feature>
<dbReference type="EMBL" id="KN823177">
    <property type="protein sequence ID" value="KIO20352.1"/>
    <property type="molecule type" value="Genomic_DNA"/>
</dbReference>
<dbReference type="HOGENOM" id="CLU_127828_0_0_1"/>
<gene>
    <name evidence="3" type="ORF">M407DRAFT_29984</name>
</gene>
<feature type="domain" description="F-box" evidence="2">
    <location>
        <begin position="61"/>
        <end position="110"/>
    </location>
</feature>
<reference evidence="4" key="2">
    <citation type="submission" date="2015-01" db="EMBL/GenBank/DDBJ databases">
        <title>Evolutionary Origins and Diversification of the Mycorrhizal Mutualists.</title>
        <authorList>
            <consortium name="DOE Joint Genome Institute"/>
            <consortium name="Mycorrhizal Genomics Consortium"/>
            <person name="Kohler A."/>
            <person name="Kuo A."/>
            <person name="Nagy L.G."/>
            <person name="Floudas D."/>
            <person name="Copeland A."/>
            <person name="Barry K.W."/>
            <person name="Cichocki N."/>
            <person name="Veneault-Fourrey C."/>
            <person name="LaButti K."/>
            <person name="Lindquist E.A."/>
            <person name="Lipzen A."/>
            <person name="Lundell T."/>
            <person name="Morin E."/>
            <person name="Murat C."/>
            <person name="Riley R."/>
            <person name="Ohm R."/>
            <person name="Sun H."/>
            <person name="Tunlid A."/>
            <person name="Henrissat B."/>
            <person name="Grigoriev I.V."/>
            <person name="Hibbett D.S."/>
            <person name="Martin F."/>
        </authorList>
    </citation>
    <scope>NUCLEOTIDE SEQUENCE [LARGE SCALE GENOMIC DNA]</scope>
    <source>
        <strain evidence="4">MUT 4182</strain>
    </source>
</reference>
<feature type="region of interest" description="Disordered" evidence="1">
    <location>
        <begin position="1"/>
        <end position="59"/>
    </location>
</feature>
<dbReference type="InterPro" id="IPR001810">
    <property type="entry name" value="F-box_dom"/>
</dbReference>
<evidence type="ECO:0000313" key="4">
    <source>
        <dbReference type="Proteomes" id="UP000054248"/>
    </source>
</evidence>
<evidence type="ECO:0000313" key="3">
    <source>
        <dbReference type="EMBL" id="KIO20352.1"/>
    </source>
</evidence>
<organism evidence="3 4">
    <name type="scientific">Tulasnella calospora MUT 4182</name>
    <dbReference type="NCBI Taxonomy" id="1051891"/>
    <lineage>
        <taxon>Eukaryota</taxon>
        <taxon>Fungi</taxon>
        <taxon>Dikarya</taxon>
        <taxon>Basidiomycota</taxon>
        <taxon>Agaricomycotina</taxon>
        <taxon>Agaricomycetes</taxon>
        <taxon>Cantharellales</taxon>
        <taxon>Tulasnellaceae</taxon>
        <taxon>Tulasnella</taxon>
    </lineage>
</organism>
<keyword evidence="4" id="KW-1185">Reference proteome</keyword>
<protein>
    <recommendedName>
        <fullName evidence="2">F-box domain-containing protein</fullName>
    </recommendedName>
</protein>
<proteinExistence type="predicted"/>
<dbReference type="OrthoDB" id="3312316at2759"/>
<dbReference type="AlphaFoldDB" id="A0A0C3LFZ5"/>
<dbReference type="InterPro" id="IPR036047">
    <property type="entry name" value="F-box-like_dom_sf"/>
</dbReference>